<dbReference type="InterPro" id="IPR001382">
    <property type="entry name" value="Glyco_hydro_47"/>
</dbReference>
<evidence type="ECO:0000256" key="1">
    <source>
        <dbReference type="ARBA" id="ARBA00001913"/>
    </source>
</evidence>
<evidence type="ECO:0000256" key="7">
    <source>
        <dbReference type="RuleBase" id="RU361193"/>
    </source>
</evidence>
<feature type="region of interest" description="Disordered" evidence="8">
    <location>
        <begin position="58"/>
        <end position="142"/>
    </location>
</feature>
<comment type="similarity">
    <text evidence="3 7">Belongs to the glycosyl hydrolase 47 family.</text>
</comment>
<dbReference type="InterPro" id="IPR036026">
    <property type="entry name" value="Seven-hairpin_glycosidases"/>
</dbReference>
<feature type="region of interest" description="Disordered" evidence="8">
    <location>
        <begin position="845"/>
        <end position="889"/>
    </location>
</feature>
<dbReference type="SUPFAM" id="SSF48225">
    <property type="entry name" value="Seven-hairpin glycosidases"/>
    <property type="match status" value="1"/>
</dbReference>
<comment type="cofactor">
    <cofactor evidence="1 6">
        <name>Ca(2+)</name>
        <dbReference type="ChEBI" id="CHEBI:29108"/>
    </cofactor>
</comment>
<dbReference type="GO" id="GO:0016020">
    <property type="term" value="C:membrane"/>
    <property type="evidence" value="ECO:0007669"/>
    <property type="project" value="InterPro"/>
</dbReference>
<dbReference type="EC" id="3.2.1.-" evidence="7"/>
<keyword evidence="5" id="KW-1015">Disulfide bond</keyword>
<comment type="pathway">
    <text evidence="2">Protein modification; protein glycosylation.</text>
</comment>
<dbReference type="InterPro" id="IPR050749">
    <property type="entry name" value="Glycosyl_Hydrolase_47"/>
</dbReference>
<dbReference type="Gene3D" id="1.50.10.10">
    <property type="match status" value="3"/>
</dbReference>
<feature type="region of interest" description="Disordered" evidence="8">
    <location>
        <begin position="149"/>
        <end position="168"/>
    </location>
</feature>
<dbReference type="GO" id="GO:0005975">
    <property type="term" value="P:carbohydrate metabolic process"/>
    <property type="evidence" value="ECO:0007669"/>
    <property type="project" value="InterPro"/>
</dbReference>
<dbReference type="GO" id="GO:0036503">
    <property type="term" value="P:ERAD pathway"/>
    <property type="evidence" value="ECO:0007669"/>
    <property type="project" value="UniProtKB-ARBA"/>
</dbReference>
<evidence type="ECO:0000313" key="9">
    <source>
        <dbReference type="EMBL" id="CAK3989285.1"/>
    </source>
</evidence>
<protein>
    <recommendedName>
        <fullName evidence="7">alpha-1,2-Mannosidase</fullName>
        <ecNumber evidence="7">3.2.1.-</ecNumber>
    </recommendedName>
</protein>
<evidence type="ECO:0000256" key="4">
    <source>
        <dbReference type="ARBA" id="ARBA00022801"/>
    </source>
</evidence>
<dbReference type="AlphaFoldDB" id="A0AAI8YXR6"/>
<dbReference type="GO" id="GO:0005783">
    <property type="term" value="C:endoplasmic reticulum"/>
    <property type="evidence" value="ECO:0007669"/>
    <property type="project" value="TreeGrafter"/>
</dbReference>
<evidence type="ECO:0000256" key="6">
    <source>
        <dbReference type="PIRSR" id="PIRSR601382-2"/>
    </source>
</evidence>
<dbReference type="GO" id="GO:0004571">
    <property type="term" value="F:mannosyl-oligosaccharide 1,2-alpha-mannosidase activity"/>
    <property type="evidence" value="ECO:0007669"/>
    <property type="project" value="InterPro"/>
</dbReference>
<dbReference type="Pfam" id="PF01532">
    <property type="entry name" value="Glyco_hydro_47"/>
    <property type="match status" value="1"/>
</dbReference>
<evidence type="ECO:0000313" key="10">
    <source>
        <dbReference type="Proteomes" id="UP001296104"/>
    </source>
</evidence>
<comment type="caution">
    <text evidence="9">The sequence shown here is derived from an EMBL/GenBank/DDBJ whole genome shotgun (WGS) entry which is preliminary data.</text>
</comment>
<reference evidence="9" key="1">
    <citation type="submission" date="2023-11" db="EMBL/GenBank/DDBJ databases">
        <authorList>
            <person name="Alioto T."/>
            <person name="Alioto T."/>
            <person name="Gomez Garrido J."/>
        </authorList>
    </citation>
    <scope>NUCLEOTIDE SEQUENCE</scope>
</reference>
<dbReference type="InterPro" id="IPR012341">
    <property type="entry name" value="6hp_glycosidase-like_sf"/>
</dbReference>
<keyword evidence="10" id="KW-1185">Reference proteome</keyword>
<gene>
    <name evidence="9" type="ORF">LECACI_7A003926</name>
</gene>
<evidence type="ECO:0000256" key="8">
    <source>
        <dbReference type="SAM" id="MobiDB-lite"/>
    </source>
</evidence>
<keyword evidence="6" id="KW-0479">Metal-binding</keyword>
<dbReference type="PANTHER" id="PTHR11742">
    <property type="entry name" value="MANNOSYL-OLIGOSACCHARIDE ALPHA-1,2-MANNOSIDASE-RELATED"/>
    <property type="match status" value="1"/>
</dbReference>
<keyword evidence="4 7" id="KW-0378">Hydrolase</keyword>
<proteinExistence type="inferred from homology"/>
<dbReference type="GO" id="GO:0005509">
    <property type="term" value="F:calcium ion binding"/>
    <property type="evidence" value="ECO:0007669"/>
    <property type="project" value="InterPro"/>
</dbReference>
<feature type="compositionally biased region" description="Pro residues" evidence="8">
    <location>
        <begin position="861"/>
        <end position="873"/>
    </location>
</feature>
<name>A0AAI8YXR6_9PEZI</name>
<dbReference type="EMBL" id="CAVMBE010000020">
    <property type="protein sequence ID" value="CAK3989285.1"/>
    <property type="molecule type" value="Genomic_DNA"/>
</dbReference>
<evidence type="ECO:0000256" key="5">
    <source>
        <dbReference type="ARBA" id="ARBA00023157"/>
    </source>
</evidence>
<keyword evidence="6" id="KW-0106">Calcium</keyword>
<feature type="region of interest" description="Disordered" evidence="8">
    <location>
        <begin position="456"/>
        <end position="565"/>
    </location>
</feature>
<organism evidence="9 10">
    <name type="scientific">Lecanosticta acicola</name>
    <dbReference type="NCBI Taxonomy" id="111012"/>
    <lineage>
        <taxon>Eukaryota</taxon>
        <taxon>Fungi</taxon>
        <taxon>Dikarya</taxon>
        <taxon>Ascomycota</taxon>
        <taxon>Pezizomycotina</taxon>
        <taxon>Dothideomycetes</taxon>
        <taxon>Dothideomycetidae</taxon>
        <taxon>Mycosphaerellales</taxon>
        <taxon>Mycosphaerellaceae</taxon>
        <taxon>Lecanosticta</taxon>
    </lineage>
</organism>
<feature type="binding site" evidence="6">
    <location>
        <position position="1038"/>
    </location>
    <ligand>
        <name>Ca(2+)</name>
        <dbReference type="ChEBI" id="CHEBI:29108"/>
    </ligand>
</feature>
<accession>A0AAI8YXR6</accession>
<keyword evidence="7" id="KW-0326">Glycosidase</keyword>
<dbReference type="Proteomes" id="UP001296104">
    <property type="component" value="Unassembled WGS sequence"/>
</dbReference>
<evidence type="ECO:0000256" key="3">
    <source>
        <dbReference type="ARBA" id="ARBA00007658"/>
    </source>
</evidence>
<feature type="compositionally biased region" description="Polar residues" evidence="8">
    <location>
        <begin position="115"/>
        <end position="134"/>
    </location>
</feature>
<dbReference type="PRINTS" id="PR00747">
    <property type="entry name" value="GLYHDRLASE47"/>
</dbReference>
<evidence type="ECO:0000256" key="2">
    <source>
        <dbReference type="ARBA" id="ARBA00004922"/>
    </source>
</evidence>
<sequence length="1052" mass="116175">MLGRTRRARLLALVACIVIVFFLYERSEVRVERYADYLTSTAGSFGAGIGGGAVLRPSEQQEQQPLPEPPKPDEWNGKESVPAPKTAPKKVVEPESASSTLGYEAPAPSPLITPAPTSSQSEAVSDKTTPTYNGAPQFYGGPVVEVGEGRVEQEPSKHSTSSKPPPIHWTKLPEKFPISSTIQLPTSKPSPIPLVQKGKGSADQDRLLAIKEACKHAWKGFRAYGWGYDEVRPVSGKGQNSFNGWGATLVDSLDTLWIMGMKEEFEEAVNKAAEIDFTTSPRNDIPMFEVTIRYLGGLIAAYDVSGKQYRILLDKAVELAEVLYSAFDTPNRMPETYYYWKPTFASNAHRASTRVVMAELGTLSLEFTRLAQLTGEPKYYDAIARVTDALEEFQNRTRLPGMWPTILDASGCSKPVYKAPPPAHQIPVPGGETYMVSSEPVKVDPHIMSAAENAVKQNTKPLQNADDRNPSLGTVANPAPVNPLVADADSSLRHPMAEHPANSETGSLGKSEGFGDLYGGSNTNEAKAKGPLPPGSGDDTSKPSVPYGQRPSEPLPPQLGVPHQKRQLEDIGDLVEPSSRMKSTNTSPHDQPSHHQGLRQLETLADATPEEPECIAQGLESCSKNSPETYTLGGQSDSTFEYLPKMFLLMGGRVEQYKTMYLDSMKPITEKLLFRPMTRENLDILISGELRINVNYTSGEYIENPSPKNEHLTCFVGGMFAMGGKIFSIPEHVELGRKVTDGCVWSYNATESGIMPESFHMIACDSKTNCKWNETRWQEELDPYANFREEQRADWQKTYGVDDVAAYEKQVAAASSSSVAAEMAKATSAAGFENMEDAYTHAQQAYQISKKKRQLDDGPAAPRPVPAATPTSPPTAVTGSSDPWSGGLNQYAGPAGEYLDYSSSSVYMPPKPVYTPPPPPTHEEYVERKITDERLPPGFTRIDGKGYILRPEAIESVFYMYRITGEQYWRDMGWKMFTAIDRATRAPYGHASIDDITKTSPEHMDKMESFWIAETLKYFYLLFDNPDTWSLDDWVLNTEAHFFRRPENPGNL</sequence>
<dbReference type="PANTHER" id="PTHR11742:SF103">
    <property type="entry name" value="ENDOPLASMIC RETICULUM MANNOSIDASE MNL2-RELATED"/>
    <property type="match status" value="1"/>
</dbReference>